<reference evidence="2 3" key="1">
    <citation type="submission" date="2019-10" db="EMBL/GenBank/DDBJ databases">
        <authorList>
            <person name="Palmer J.M."/>
        </authorList>
    </citation>
    <scope>NUCLEOTIDE SEQUENCE [LARGE SCALE GENOMIC DNA]</scope>
    <source>
        <strain evidence="2 3">TWF694</strain>
    </source>
</reference>
<dbReference type="Proteomes" id="UP001365542">
    <property type="component" value="Unassembled WGS sequence"/>
</dbReference>
<feature type="region of interest" description="Disordered" evidence="1">
    <location>
        <begin position="1"/>
        <end position="86"/>
    </location>
</feature>
<keyword evidence="3" id="KW-1185">Reference proteome</keyword>
<feature type="compositionally biased region" description="Basic residues" evidence="1">
    <location>
        <begin position="46"/>
        <end position="58"/>
    </location>
</feature>
<comment type="caution">
    <text evidence="2">The sequence shown here is derived from an EMBL/GenBank/DDBJ whole genome shotgun (WGS) entry which is preliminary data.</text>
</comment>
<gene>
    <name evidence="2" type="ORF">TWF694_006363</name>
</gene>
<protein>
    <submittedName>
        <fullName evidence="2">Uncharacterized protein</fullName>
    </submittedName>
</protein>
<sequence length="86" mass="9323">MQFKPTQRKNGAIVLAMHKNLGPPSSALQVPVGGGQQEEQLQQHGQHGHKQQRKRHHSSYSPSAKPVKPSSSSSSPSSGNKPSRKH</sequence>
<evidence type="ECO:0000313" key="2">
    <source>
        <dbReference type="EMBL" id="KAK6542408.1"/>
    </source>
</evidence>
<evidence type="ECO:0000256" key="1">
    <source>
        <dbReference type="SAM" id="MobiDB-lite"/>
    </source>
</evidence>
<dbReference type="AlphaFoldDB" id="A0AAV9XJY7"/>
<evidence type="ECO:0000313" key="3">
    <source>
        <dbReference type="Proteomes" id="UP001365542"/>
    </source>
</evidence>
<accession>A0AAV9XJY7</accession>
<feature type="compositionally biased region" description="Low complexity" evidence="1">
    <location>
        <begin position="59"/>
        <end position="86"/>
    </location>
</feature>
<dbReference type="EMBL" id="JAVHJO010000002">
    <property type="protein sequence ID" value="KAK6542408.1"/>
    <property type="molecule type" value="Genomic_DNA"/>
</dbReference>
<name>A0AAV9XJY7_9PEZI</name>
<proteinExistence type="predicted"/>
<organism evidence="2 3">
    <name type="scientific">Orbilia ellipsospora</name>
    <dbReference type="NCBI Taxonomy" id="2528407"/>
    <lineage>
        <taxon>Eukaryota</taxon>
        <taxon>Fungi</taxon>
        <taxon>Dikarya</taxon>
        <taxon>Ascomycota</taxon>
        <taxon>Pezizomycotina</taxon>
        <taxon>Orbiliomycetes</taxon>
        <taxon>Orbiliales</taxon>
        <taxon>Orbiliaceae</taxon>
        <taxon>Orbilia</taxon>
    </lineage>
</organism>